<name>A0ABU8YMW2_9CYAN</name>
<dbReference type="Proteomes" id="UP001384579">
    <property type="component" value="Unassembled WGS sequence"/>
</dbReference>
<keyword evidence="2" id="KW-1185">Reference proteome</keyword>
<comment type="caution">
    <text evidence="1">The sequence shown here is derived from an EMBL/GenBank/DDBJ whole genome shotgun (WGS) entry which is preliminary data.</text>
</comment>
<sequence length="71" mass="8271">MKTQISLVFDDLTTKLAIVKVRKLPKVIHWKGNYFAQTDASQFCYVQTTGEDLTNIETPGWQILPHREDYK</sequence>
<gene>
    <name evidence="1" type="ORF">WMG39_11595</name>
</gene>
<dbReference type="EMBL" id="JBBLXS010000123">
    <property type="protein sequence ID" value="MEK0185483.1"/>
    <property type="molecule type" value="Genomic_DNA"/>
</dbReference>
<organism evidence="1 2">
    <name type="scientific">Microcoleus anatoxicus PTRS2</name>
    <dbReference type="NCBI Taxonomy" id="2705321"/>
    <lineage>
        <taxon>Bacteria</taxon>
        <taxon>Bacillati</taxon>
        <taxon>Cyanobacteriota</taxon>
        <taxon>Cyanophyceae</taxon>
        <taxon>Oscillatoriophycideae</taxon>
        <taxon>Oscillatoriales</taxon>
        <taxon>Microcoleaceae</taxon>
        <taxon>Microcoleus</taxon>
        <taxon>Microcoleus anatoxicus</taxon>
    </lineage>
</organism>
<reference evidence="1 2" key="1">
    <citation type="journal article" date="2020" name="Harmful Algae">
        <title>Molecular and morphological characterization of a novel dihydroanatoxin-a producing Microcoleus species (cyanobacteria) from the Russian River, California, USA.</title>
        <authorList>
            <person name="Conklin K.Y."/>
            <person name="Stancheva R."/>
            <person name="Otten T.G."/>
            <person name="Fadness R."/>
            <person name="Boyer G.L."/>
            <person name="Read B."/>
            <person name="Zhang X."/>
            <person name="Sheath R.G."/>
        </authorList>
    </citation>
    <scope>NUCLEOTIDE SEQUENCE [LARGE SCALE GENOMIC DNA]</scope>
    <source>
        <strain evidence="1 2">PTRS2</strain>
    </source>
</reference>
<protein>
    <submittedName>
        <fullName evidence="1">Uncharacterized protein</fullName>
    </submittedName>
</protein>
<evidence type="ECO:0000313" key="1">
    <source>
        <dbReference type="EMBL" id="MEK0185483.1"/>
    </source>
</evidence>
<accession>A0ABU8YMW2</accession>
<dbReference type="RefSeq" id="WP_340517135.1">
    <property type="nucleotide sequence ID" value="NZ_JBBLXS010000123.1"/>
</dbReference>
<evidence type="ECO:0000313" key="2">
    <source>
        <dbReference type="Proteomes" id="UP001384579"/>
    </source>
</evidence>
<proteinExistence type="predicted"/>